<dbReference type="InterPro" id="IPR002528">
    <property type="entry name" value="MATE_fam"/>
</dbReference>
<comment type="subcellular location">
    <subcellularLocation>
        <location evidence="1">Cell membrane</location>
        <topology evidence="1">Multi-pass membrane protein</topology>
    </subcellularLocation>
</comment>
<dbReference type="Proteomes" id="UP000632659">
    <property type="component" value="Unassembled WGS sequence"/>
</dbReference>
<keyword evidence="5 7" id="KW-1133">Transmembrane helix</keyword>
<dbReference type="CDD" id="cd13134">
    <property type="entry name" value="MATE_like_8"/>
    <property type="match status" value="1"/>
</dbReference>
<keyword evidence="2" id="KW-0813">Transport</keyword>
<feature type="transmembrane region" description="Helical" evidence="7">
    <location>
        <begin position="390"/>
        <end position="410"/>
    </location>
</feature>
<feature type="transmembrane region" description="Helical" evidence="7">
    <location>
        <begin position="189"/>
        <end position="212"/>
    </location>
</feature>
<proteinExistence type="predicted"/>
<dbReference type="AlphaFoldDB" id="A0A8J6PK21"/>
<sequence>MSESKQFYRSVFTLVMPMALQNLINTAVTSADVIMLGKVGETVLSAASLANQVYFIMNLIIFGLTSGAAVLTAQYWGKQDVRTIEKVIGMTMRISVCVGFLFFIIAMFLPRYAMLVFTSDEAVIEEGIKYLRTVGISYLFSSVTMIYLNIMRSVERVVISTVIYFISLLVNVGVNAVLIFGMFGMPKLGIIGAGIGTSVARAVELAATIFYAKKINRDIRWRLKDLFVRDPLLFQDFLRYAIPVVLNEMFWGIGSSMNSVIVGHLGTSVVAANSVAQVTRQLAMVIAFGIANATAIMLGKSIGAGRTDEAKRNAKRFIKITMIVAVLGAALILIIRPIAMANLTLSDEAQGYLSMMMYVMSYFCIAQAFNTTMVVGIFRSGGDTRFGLFMDVSTMWGGSILFGALAAFVFRWPVTIVYMILMIDEILKIPLSIYRYRKGVWLRDVTR</sequence>
<evidence type="ECO:0000313" key="8">
    <source>
        <dbReference type="EMBL" id="MBC8611150.1"/>
    </source>
</evidence>
<dbReference type="InterPro" id="IPR047135">
    <property type="entry name" value="YsiQ"/>
</dbReference>
<evidence type="ECO:0000256" key="4">
    <source>
        <dbReference type="ARBA" id="ARBA00022692"/>
    </source>
</evidence>
<dbReference type="OrthoDB" id="9780160at2"/>
<dbReference type="GO" id="GO:0015297">
    <property type="term" value="F:antiporter activity"/>
    <property type="evidence" value="ECO:0007669"/>
    <property type="project" value="InterPro"/>
</dbReference>
<gene>
    <name evidence="8" type="ORF">H8702_08490</name>
</gene>
<feature type="transmembrane region" description="Helical" evidence="7">
    <location>
        <begin position="359"/>
        <end position="378"/>
    </location>
</feature>
<feature type="transmembrane region" description="Helical" evidence="7">
    <location>
        <begin position="162"/>
        <end position="183"/>
    </location>
</feature>
<evidence type="ECO:0000256" key="2">
    <source>
        <dbReference type="ARBA" id="ARBA00022448"/>
    </source>
</evidence>
<reference evidence="8" key="1">
    <citation type="submission" date="2020-08" db="EMBL/GenBank/DDBJ databases">
        <title>Genome public.</title>
        <authorList>
            <person name="Liu C."/>
            <person name="Sun Q."/>
        </authorList>
    </citation>
    <scope>NUCLEOTIDE SEQUENCE</scope>
    <source>
        <strain evidence="8">NSJ-15</strain>
    </source>
</reference>
<evidence type="ECO:0000256" key="3">
    <source>
        <dbReference type="ARBA" id="ARBA00022475"/>
    </source>
</evidence>
<feature type="transmembrane region" description="Helical" evidence="7">
    <location>
        <begin position="249"/>
        <end position="272"/>
    </location>
</feature>
<organism evidence="8 9">
    <name type="scientific">Massiliimalia timonensis</name>
    <dbReference type="NCBI Taxonomy" id="1987501"/>
    <lineage>
        <taxon>Bacteria</taxon>
        <taxon>Bacillati</taxon>
        <taxon>Bacillota</taxon>
        <taxon>Clostridia</taxon>
        <taxon>Eubacteriales</taxon>
        <taxon>Oscillospiraceae</taxon>
        <taxon>Massiliimalia</taxon>
    </lineage>
</organism>
<dbReference type="PANTHER" id="PTHR42925:SF2">
    <property type="entry name" value="NA+ DRIVEN MULTIDRUG EFFLUX PUMP"/>
    <property type="match status" value="1"/>
</dbReference>
<evidence type="ECO:0000313" key="9">
    <source>
        <dbReference type="Proteomes" id="UP000632659"/>
    </source>
</evidence>
<feature type="transmembrane region" description="Helical" evidence="7">
    <location>
        <begin position="320"/>
        <end position="339"/>
    </location>
</feature>
<dbReference type="GO" id="GO:0042910">
    <property type="term" value="F:xenobiotic transmembrane transporter activity"/>
    <property type="evidence" value="ECO:0007669"/>
    <property type="project" value="InterPro"/>
</dbReference>
<evidence type="ECO:0000256" key="1">
    <source>
        <dbReference type="ARBA" id="ARBA00004651"/>
    </source>
</evidence>
<evidence type="ECO:0000256" key="5">
    <source>
        <dbReference type="ARBA" id="ARBA00022989"/>
    </source>
</evidence>
<comment type="caution">
    <text evidence="8">The sequence shown here is derived from an EMBL/GenBank/DDBJ whole genome shotgun (WGS) entry which is preliminary data.</text>
</comment>
<dbReference type="PIRSF" id="PIRSF006603">
    <property type="entry name" value="DinF"/>
    <property type="match status" value="1"/>
</dbReference>
<accession>A0A8J6PK21</accession>
<feature type="transmembrane region" description="Helical" evidence="7">
    <location>
        <begin position="54"/>
        <end position="76"/>
    </location>
</feature>
<name>A0A8J6PK21_9FIRM</name>
<dbReference type="PANTHER" id="PTHR42925">
    <property type="entry name" value="MULTIDRUG AND TOXIN EFFLUX PROTEIN MATE FAMILY"/>
    <property type="match status" value="1"/>
</dbReference>
<dbReference type="NCBIfam" id="TIGR00797">
    <property type="entry name" value="matE"/>
    <property type="match status" value="1"/>
</dbReference>
<evidence type="ECO:0000256" key="7">
    <source>
        <dbReference type="SAM" id="Phobius"/>
    </source>
</evidence>
<dbReference type="InterPro" id="IPR048279">
    <property type="entry name" value="MdtK-like"/>
</dbReference>
<feature type="transmembrane region" description="Helical" evidence="7">
    <location>
        <begin position="88"/>
        <end position="110"/>
    </location>
</feature>
<keyword evidence="3" id="KW-1003">Cell membrane</keyword>
<evidence type="ECO:0000256" key="6">
    <source>
        <dbReference type="ARBA" id="ARBA00023136"/>
    </source>
</evidence>
<dbReference type="GO" id="GO:0005886">
    <property type="term" value="C:plasma membrane"/>
    <property type="evidence" value="ECO:0007669"/>
    <property type="project" value="UniProtKB-SubCell"/>
</dbReference>
<feature type="transmembrane region" description="Helical" evidence="7">
    <location>
        <begin position="130"/>
        <end position="150"/>
    </location>
</feature>
<dbReference type="Pfam" id="PF01554">
    <property type="entry name" value="MatE"/>
    <property type="match status" value="2"/>
</dbReference>
<keyword evidence="4 7" id="KW-0812">Transmembrane</keyword>
<feature type="transmembrane region" description="Helical" evidence="7">
    <location>
        <begin position="416"/>
        <end position="434"/>
    </location>
</feature>
<protein>
    <submittedName>
        <fullName evidence="8">MATE family efflux transporter</fullName>
    </submittedName>
</protein>
<dbReference type="EMBL" id="JACRTL010000004">
    <property type="protein sequence ID" value="MBC8611150.1"/>
    <property type="molecule type" value="Genomic_DNA"/>
</dbReference>
<keyword evidence="6 7" id="KW-0472">Membrane</keyword>
<dbReference type="RefSeq" id="WP_093988841.1">
    <property type="nucleotide sequence ID" value="NZ_FYDD01000003.1"/>
</dbReference>
<feature type="transmembrane region" description="Helical" evidence="7">
    <location>
        <begin position="278"/>
        <end position="299"/>
    </location>
</feature>
<keyword evidence="9" id="KW-1185">Reference proteome</keyword>